<dbReference type="AlphaFoldDB" id="A0A327WBY3"/>
<protein>
    <submittedName>
        <fullName evidence="8">Beta-galactosidase</fullName>
    </submittedName>
</protein>
<organism evidence="8 9">
    <name type="scientific">Chitinophaga dinghuensis</name>
    <dbReference type="NCBI Taxonomy" id="1539050"/>
    <lineage>
        <taxon>Bacteria</taxon>
        <taxon>Pseudomonadati</taxon>
        <taxon>Bacteroidota</taxon>
        <taxon>Chitinophagia</taxon>
        <taxon>Chitinophagales</taxon>
        <taxon>Chitinophagaceae</taxon>
        <taxon>Chitinophaga</taxon>
    </lineage>
</organism>
<comment type="similarity">
    <text evidence="1">Belongs to the glycosyl hydrolase 2 family.</text>
</comment>
<dbReference type="InterPro" id="IPR006102">
    <property type="entry name" value="Ig-like_GH2"/>
</dbReference>
<evidence type="ECO:0000256" key="3">
    <source>
        <dbReference type="ARBA" id="ARBA00023295"/>
    </source>
</evidence>
<feature type="domain" description="Glycosyl hydrolases family 2 sugar binding" evidence="7">
    <location>
        <begin position="71"/>
        <end position="172"/>
    </location>
</feature>
<name>A0A327WBY3_9BACT</name>
<dbReference type="Pfam" id="PF00703">
    <property type="entry name" value="Glyco_hydro_2"/>
    <property type="match status" value="1"/>
</dbReference>
<evidence type="ECO:0000259" key="5">
    <source>
        <dbReference type="Pfam" id="PF00703"/>
    </source>
</evidence>
<dbReference type="InterPro" id="IPR006104">
    <property type="entry name" value="Glyco_hydro_2_N"/>
</dbReference>
<dbReference type="SUPFAM" id="SSF49303">
    <property type="entry name" value="beta-Galactosidase/glucuronidase domain"/>
    <property type="match status" value="1"/>
</dbReference>
<feature type="domain" description="Glycoside hydrolase family 2 immunoglobulin-like beta-sandwich" evidence="5">
    <location>
        <begin position="190"/>
        <end position="295"/>
    </location>
</feature>
<feature type="domain" description="Glycoside hydrolase family 2 catalytic" evidence="6">
    <location>
        <begin position="299"/>
        <end position="588"/>
    </location>
</feature>
<gene>
    <name evidence="8" type="ORF">CLV59_101101</name>
</gene>
<proteinExistence type="inferred from homology"/>
<reference evidence="8 9" key="1">
    <citation type="submission" date="2018-06" db="EMBL/GenBank/DDBJ databases">
        <title>Genomic Encyclopedia of Archaeal and Bacterial Type Strains, Phase II (KMG-II): from individual species to whole genera.</title>
        <authorList>
            <person name="Goeker M."/>
        </authorList>
    </citation>
    <scope>NUCLEOTIDE SEQUENCE [LARGE SCALE GENOMIC DNA]</scope>
    <source>
        <strain evidence="8 9">DSM 29821</strain>
    </source>
</reference>
<dbReference type="PRINTS" id="PR00132">
    <property type="entry name" value="GLHYDRLASE2"/>
</dbReference>
<evidence type="ECO:0000259" key="7">
    <source>
        <dbReference type="Pfam" id="PF02837"/>
    </source>
</evidence>
<dbReference type="SUPFAM" id="SSF51445">
    <property type="entry name" value="(Trans)glycosidases"/>
    <property type="match status" value="1"/>
</dbReference>
<dbReference type="Proteomes" id="UP000249819">
    <property type="component" value="Unassembled WGS sequence"/>
</dbReference>
<dbReference type="RefSeq" id="WP_111590053.1">
    <property type="nucleotide sequence ID" value="NZ_QLMA01000001.1"/>
</dbReference>
<comment type="caution">
    <text evidence="8">The sequence shown here is derived from an EMBL/GenBank/DDBJ whole genome shotgun (WGS) entry which is preliminary data.</text>
</comment>
<dbReference type="Pfam" id="PF02837">
    <property type="entry name" value="Glyco_hydro_2_N"/>
    <property type="match status" value="1"/>
</dbReference>
<keyword evidence="9" id="KW-1185">Reference proteome</keyword>
<evidence type="ECO:0000313" key="9">
    <source>
        <dbReference type="Proteomes" id="UP000249819"/>
    </source>
</evidence>
<keyword evidence="2" id="KW-0378">Hydrolase</keyword>
<dbReference type="InterPro" id="IPR008979">
    <property type="entry name" value="Galactose-bd-like_sf"/>
</dbReference>
<dbReference type="InterPro" id="IPR051913">
    <property type="entry name" value="GH2_Domain-Containing"/>
</dbReference>
<feature type="chain" id="PRO_5016381726" evidence="4">
    <location>
        <begin position="22"/>
        <end position="682"/>
    </location>
</feature>
<dbReference type="InterPro" id="IPR036156">
    <property type="entry name" value="Beta-gal/glucu_dom_sf"/>
</dbReference>
<evidence type="ECO:0000256" key="4">
    <source>
        <dbReference type="SAM" id="SignalP"/>
    </source>
</evidence>
<evidence type="ECO:0000256" key="1">
    <source>
        <dbReference type="ARBA" id="ARBA00007401"/>
    </source>
</evidence>
<evidence type="ECO:0000256" key="2">
    <source>
        <dbReference type="ARBA" id="ARBA00022801"/>
    </source>
</evidence>
<dbReference type="InterPro" id="IPR006101">
    <property type="entry name" value="Glyco_hydro_2"/>
</dbReference>
<keyword evidence="3" id="KW-0326">Glycosidase</keyword>
<sequence>MKKLFLASISLLAATIQQSIAQGRAELPLTKNWLFTKADYSPKDSAAPHTWETINLPHTWNNKDMQAGKDFYAGNGLYKKSLSIDAAIKGKQVFLRFEGAGQVADVYVNNKFIGQHKGGYSAFAMEITYALNYGGENTIIVKVNNEPRKDVIPINNNLFGIYGGIYRPVSLVITDKLHIATTDYASPGVFIRQQNVSAEGADITISTKLDNRFEQAQAAALRTRIYTQSGQLAKEINTNINVLAQGRQTFTQQAHMDKPHLWNGLKDPHLYKVVVSLIGKNDEVIDEITQPLGIRKFEIKAGKGFYLNDQPYRLYGVCRHQDWWGYGSALENWQHAQDLDMIKEMGANSIRFAHYQQADYIYAKCDSIGFVIWAEVPFVNAVSGQEGDNAKQQITELIKQQFNHPSIYTWGMHNEVYEKTPADFVSTQTAEMVDIAKTLDPDRYTVSVNGYGTMERPENRNADIQGMNRYYGWYEGKTPDLEKWVTGLEQKYPDHKVVLSEYGGDGNVNQHAEVLPEVEYGGAFMPEERETRIHEIQWGIIAKHPYLVSSYLWNMFDFCAPLWTRGGVPARNMKGLVTFDRQLRKDVFYWYKANWSTEPVVYISDRRLTERTQATTTVTVYDNIGTPVLTLNGKTLSNPKQGTTAVHFVYENVQLKKGKNVLVCTGTKEGKKYTDKVEWTLK</sequence>
<dbReference type="PANTHER" id="PTHR42732:SF1">
    <property type="entry name" value="BETA-MANNOSIDASE"/>
    <property type="match status" value="1"/>
</dbReference>
<dbReference type="EMBL" id="QLMA01000001">
    <property type="protein sequence ID" value="RAJ87352.1"/>
    <property type="molecule type" value="Genomic_DNA"/>
</dbReference>
<dbReference type="Gene3D" id="2.60.40.10">
    <property type="entry name" value="Immunoglobulins"/>
    <property type="match status" value="2"/>
</dbReference>
<dbReference type="Gene3D" id="2.60.120.260">
    <property type="entry name" value="Galactose-binding domain-like"/>
    <property type="match status" value="1"/>
</dbReference>
<dbReference type="PANTHER" id="PTHR42732">
    <property type="entry name" value="BETA-GALACTOSIDASE"/>
    <property type="match status" value="1"/>
</dbReference>
<dbReference type="GO" id="GO:0004553">
    <property type="term" value="F:hydrolase activity, hydrolyzing O-glycosyl compounds"/>
    <property type="evidence" value="ECO:0007669"/>
    <property type="project" value="InterPro"/>
</dbReference>
<dbReference type="OrthoDB" id="9801077at2"/>
<dbReference type="Pfam" id="PF02836">
    <property type="entry name" value="Glyco_hydro_2_C"/>
    <property type="match status" value="1"/>
</dbReference>
<evidence type="ECO:0000259" key="6">
    <source>
        <dbReference type="Pfam" id="PF02836"/>
    </source>
</evidence>
<dbReference type="InterPro" id="IPR006103">
    <property type="entry name" value="Glyco_hydro_2_cat"/>
</dbReference>
<dbReference type="GO" id="GO:0005975">
    <property type="term" value="P:carbohydrate metabolic process"/>
    <property type="evidence" value="ECO:0007669"/>
    <property type="project" value="InterPro"/>
</dbReference>
<dbReference type="InterPro" id="IPR013783">
    <property type="entry name" value="Ig-like_fold"/>
</dbReference>
<feature type="signal peptide" evidence="4">
    <location>
        <begin position="1"/>
        <end position="21"/>
    </location>
</feature>
<dbReference type="Gene3D" id="3.20.20.80">
    <property type="entry name" value="Glycosidases"/>
    <property type="match status" value="1"/>
</dbReference>
<dbReference type="InterPro" id="IPR017853">
    <property type="entry name" value="GH"/>
</dbReference>
<dbReference type="SUPFAM" id="SSF49785">
    <property type="entry name" value="Galactose-binding domain-like"/>
    <property type="match status" value="1"/>
</dbReference>
<evidence type="ECO:0000313" key="8">
    <source>
        <dbReference type="EMBL" id="RAJ87352.1"/>
    </source>
</evidence>
<accession>A0A327WBY3</accession>
<keyword evidence="4" id="KW-0732">Signal</keyword>